<dbReference type="Proteomes" id="UP001145114">
    <property type="component" value="Unassembled WGS sequence"/>
</dbReference>
<comment type="caution">
    <text evidence="1">The sequence shown here is derived from an EMBL/GenBank/DDBJ whole genome shotgun (WGS) entry which is preliminary data.</text>
</comment>
<evidence type="ECO:0000313" key="2">
    <source>
        <dbReference type="Proteomes" id="UP001145114"/>
    </source>
</evidence>
<gene>
    <name evidence="1" type="ORF">EV182_003204</name>
</gene>
<accession>A0ACC1HQX9</accession>
<evidence type="ECO:0000313" key="1">
    <source>
        <dbReference type="EMBL" id="KAJ1678862.1"/>
    </source>
</evidence>
<reference evidence="1" key="1">
    <citation type="submission" date="2022-06" db="EMBL/GenBank/DDBJ databases">
        <title>Phylogenomic reconstructions and comparative analyses of Kickxellomycotina fungi.</title>
        <authorList>
            <person name="Reynolds N.K."/>
            <person name="Stajich J.E."/>
            <person name="Barry K."/>
            <person name="Grigoriev I.V."/>
            <person name="Crous P."/>
            <person name="Smith M.E."/>
        </authorList>
    </citation>
    <scope>NUCLEOTIDE SEQUENCE</scope>
    <source>
        <strain evidence="1">RSA 2271</strain>
    </source>
</reference>
<name>A0ACC1HQX9_9FUNG</name>
<proteinExistence type="predicted"/>
<organism evidence="1 2">
    <name type="scientific">Spiromyces aspiralis</name>
    <dbReference type="NCBI Taxonomy" id="68401"/>
    <lineage>
        <taxon>Eukaryota</taxon>
        <taxon>Fungi</taxon>
        <taxon>Fungi incertae sedis</taxon>
        <taxon>Zoopagomycota</taxon>
        <taxon>Kickxellomycotina</taxon>
        <taxon>Kickxellomycetes</taxon>
        <taxon>Kickxellales</taxon>
        <taxon>Kickxellaceae</taxon>
        <taxon>Spiromyces</taxon>
    </lineage>
</organism>
<sequence>MRNELYPARLAVYEPRYTGPKPPQRLRNTELQGSSAEIAVQRRREMQKKVPKIDFANVHAQLSGITTIKFMRKVLAEHDPAAGTEATGDDNPQQQQQAIYGSVTKSDIAIVLRDQHSLPVDKEWVQLDAKIKRLGEYECMVTLPDLEPVQLKIEVVAY</sequence>
<dbReference type="EMBL" id="JAMZIH010000795">
    <property type="protein sequence ID" value="KAJ1678862.1"/>
    <property type="molecule type" value="Genomic_DNA"/>
</dbReference>
<keyword evidence="2" id="KW-1185">Reference proteome</keyword>
<protein>
    <submittedName>
        <fullName evidence="1">Uncharacterized protein</fullName>
    </submittedName>
</protein>